<organism evidence="4 5">
    <name type="scientific">Desulfobaculum xiamenense</name>
    <dbReference type="NCBI Taxonomy" id="995050"/>
    <lineage>
        <taxon>Bacteria</taxon>
        <taxon>Pseudomonadati</taxon>
        <taxon>Thermodesulfobacteriota</taxon>
        <taxon>Desulfovibrionia</taxon>
        <taxon>Desulfovibrionales</taxon>
        <taxon>Desulfovibrionaceae</taxon>
        <taxon>Desulfobaculum</taxon>
    </lineage>
</organism>
<dbReference type="EMBL" id="JAATJA010000002">
    <property type="protein sequence ID" value="NJB68333.1"/>
    <property type="molecule type" value="Genomic_DNA"/>
</dbReference>
<dbReference type="Proteomes" id="UP000580856">
    <property type="component" value="Unassembled WGS sequence"/>
</dbReference>
<dbReference type="PANTHER" id="PTHR30469">
    <property type="entry name" value="MULTIDRUG RESISTANCE PROTEIN MDTA"/>
    <property type="match status" value="1"/>
</dbReference>
<dbReference type="GO" id="GO:1990281">
    <property type="term" value="C:efflux pump complex"/>
    <property type="evidence" value="ECO:0007669"/>
    <property type="project" value="TreeGrafter"/>
</dbReference>
<feature type="signal peptide" evidence="2">
    <location>
        <begin position="1"/>
        <end position="28"/>
    </location>
</feature>
<evidence type="ECO:0000256" key="2">
    <source>
        <dbReference type="SAM" id="SignalP"/>
    </source>
</evidence>
<dbReference type="InterPro" id="IPR006143">
    <property type="entry name" value="RND_pump_MFP"/>
</dbReference>
<dbReference type="Gene3D" id="1.10.287.470">
    <property type="entry name" value="Helix hairpin bin"/>
    <property type="match status" value="1"/>
</dbReference>
<dbReference type="Gene3D" id="2.40.50.100">
    <property type="match status" value="1"/>
</dbReference>
<dbReference type="InterPro" id="IPR058625">
    <property type="entry name" value="MdtA-like_BSH"/>
</dbReference>
<dbReference type="RefSeq" id="WP_167941409.1">
    <property type="nucleotide sequence ID" value="NZ_JAATJA010000002.1"/>
</dbReference>
<dbReference type="Pfam" id="PF25917">
    <property type="entry name" value="BSH_RND"/>
    <property type="match status" value="1"/>
</dbReference>
<evidence type="ECO:0000313" key="4">
    <source>
        <dbReference type="EMBL" id="NJB68333.1"/>
    </source>
</evidence>
<sequence length="403" mass="42611">MMMSVLKKTKYSMMVRMFAAVFVSLLLAGCSEPPAPAVSRIPAVKTQVVAGQGWNVSRTFSAVVEAGESTRLAFPMKGTVAEVNAEIGDSVEAGKVLAALDPVPFDNAVRSASAQVRSAQSSLLQATEQYRRLQTLYGQGIVPKAELDKVRDARIGAESSLDLARTQLENAREDRRRTSIVAPFSGRISARSVERYAEVNPGDVVFELVGLSGLKGRALVPEGVVRELHVGGEATVSFPTLPGVGLKGTISEIGAVTEAGNAFPVYVTLDEGETRSAGILVGMAASVSFRMQGAGGQPVFLVPVSALAMTDLPRLSSEGGTGGRAPIYIFDAEAGKVSLRLVEVQGMQGNLLAVSSGLTQGEEVVVAGASFLKDGMEARRWVPETPREEIDFVTRGTQPEKEN</sequence>
<dbReference type="PROSITE" id="PS51257">
    <property type="entry name" value="PROKAR_LIPOPROTEIN"/>
    <property type="match status" value="1"/>
</dbReference>
<proteinExistence type="inferred from homology"/>
<comment type="caution">
    <text evidence="4">The sequence shown here is derived from an EMBL/GenBank/DDBJ whole genome shotgun (WGS) entry which is preliminary data.</text>
</comment>
<dbReference type="GO" id="GO:0015562">
    <property type="term" value="F:efflux transmembrane transporter activity"/>
    <property type="evidence" value="ECO:0007669"/>
    <property type="project" value="TreeGrafter"/>
</dbReference>
<protein>
    <submittedName>
        <fullName evidence="4">RND family efflux transporter MFP subunit</fullName>
    </submittedName>
</protein>
<evidence type="ECO:0000256" key="1">
    <source>
        <dbReference type="ARBA" id="ARBA00009477"/>
    </source>
</evidence>
<dbReference type="Gene3D" id="2.40.420.20">
    <property type="match status" value="1"/>
</dbReference>
<name>A0A846QPT6_9BACT</name>
<feature type="chain" id="PRO_5032470733" evidence="2">
    <location>
        <begin position="29"/>
        <end position="403"/>
    </location>
</feature>
<gene>
    <name evidence="4" type="ORF">GGQ74_002006</name>
</gene>
<dbReference type="NCBIfam" id="TIGR01730">
    <property type="entry name" value="RND_mfp"/>
    <property type="match status" value="1"/>
</dbReference>
<dbReference type="SUPFAM" id="SSF111369">
    <property type="entry name" value="HlyD-like secretion proteins"/>
    <property type="match status" value="1"/>
</dbReference>
<keyword evidence="2" id="KW-0732">Signal</keyword>
<dbReference type="AlphaFoldDB" id="A0A846QPT6"/>
<reference evidence="4 5" key="1">
    <citation type="submission" date="2020-03" db="EMBL/GenBank/DDBJ databases">
        <title>Genomic Encyclopedia of Type Strains, Phase IV (KMG-IV): sequencing the most valuable type-strain genomes for metagenomic binning, comparative biology and taxonomic classification.</title>
        <authorList>
            <person name="Goeker M."/>
        </authorList>
    </citation>
    <scope>NUCLEOTIDE SEQUENCE [LARGE SCALE GENOMIC DNA]</scope>
    <source>
        <strain evidence="4 5">DSM 24233</strain>
    </source>
</reference>
<evidence type="ECO:0000313" key="5">
    <source>
        <dbReference type="Proteomes" id="UP000580856"/>
    </source>
</evidence>
<keyword evidence="5" id="KW-1185">Reference proteome</keyword>
<accession>A0A846QPT6</accession>
<feature type="domain" description="Multidrug resistance protein MdtA-like barrel-sandwich hybrid" evidence="3">
    <location>
        <begin position="77"/>
        <end position="203"/>
    </location>
</feature>
<evidence type="ECO:0000259" key="3">
    <source>
        <dbReference type="Pfam" id="PF25917"/>
    </source>
</evidence>
<comment type="similarity">
    <text evidence="1">Belongs to the membrane fusion protein (MFP) (TC 8.A.1) family.</text>
</comment>